<dbReference type="SUPFAM" id="SSF51126">
    <property type="entry name" value="Pectin lyase-like"/>
    <property type="match status" value="2"/>
</dbReference>
<comment type="caution">
    <text evidence="3">The sequence shown here is derived from an EMBL/GenBank/DDBJ whole genome shotgun (WGS) entry which is preliminary data.</text>
</comment>
<dbReference type="InterPro" id="IPR013425">
    <property type="entry name" value="Autotrns_rpt"/>
</dbReference>
<feature type="signal peptide" evidence="2">
    <location>
        <begin position="1"/>
        <end position="31"/>
    </location>
</feature>
<evidence type="ECO:0000256" key="1">
    <source>
        <dbReference type="ARBA" id="ARBA00022729"/>
    </source>
</evidence>
<keyword evidence="1 2" id="KW-0732">Signal</keyword>
<feature type="chain" id="PRO_5046788069" evidence="2">
    <location>
        <begin position="32"/>
        <end position="1515"/>
    </location>
</feature>
<name>A0ABU9APK6_9BACT</name>
<keyword evidence="4" id="KW-1185">Reference proteome</keyword>
<evidence type="ECO:0000313" key="4">
    <source>
        <dbReference type="Proteomes" id="UP001371305"/>
    </source>
</evidence>
<accession>A0ABU9APK6</accession>
<evidence type="ECO:0000313" key="3">
    <source>
        <dbReference type="EMBL" id="MEK7949644.1"/>
    </source>
</evidence>
<dbReference type="InterPro" id="IPR011050">
    <property type="entry name" value="Pectin_lyase_fold/virulence"/>
</dbReference>
<organism evidence="3 4">
    <name type="scientific">Luteolibacter soli</name>
    <dbReference type="NCBI Taxonomy" id="3135280"/>
    <lineage>
        <taxon>Bacteria</taxon>
        <taxon>Pseudomonadati</taxon>
        <taxon>Verrucomicrobiota</taxon>
        <taxon>Verrucomicrobiia</taxon>
        <taxon>Verrucomicrobiales</taxon>
        <taxon>Verrucomicrobiaceae</taxon>
        <taxon>Luteolibacter</taxon>
    </lineage>
</organism>
<dbReference type="EMBL" id="JBBUKT010000001">
    <property type="protein sequence ID" value="MEK7949644.1"/>
    <property type="molecule type" value="Genomic_DNA"/>
</dbReference>
<reference evidence="3 4" key="1">
    <citation type="submission" date="2024-04" db="EMBL/GenBank/DDBJ databases">
        <title>Luteolibacter sp. isolated from soil.</title>
        <authorList>
            <person name="An J."/>
        </authorList>
    </citation>
    <scope>NUCLEOTIDE SEQUENCE [LARGE SCALE GENOMIC DNA]</scope>
    <source>
        <strain evidence="3 4">Y139</strain>
    </source>
</reference>
<evidence type="ECO:0000256" key="2">
    <source>
        <dbReference type="SAM" id="SignalP"/>
    </source>
</evidence>
<dbReference type="Pfam" id="PF12951">
    <property type="entry name" value="PATR"/>
    <property type="match status" value="3"/>
</dbReference>
<protein>
    <submittedName>
        <fullName evidence="3">Autotransporter-associated beta strand repeat-containing protein</fullName>
    </submittedName>
</protein>
<proteinExistence type="predicted"/>
<dbReference type="RefSeq" id="WP_341403063.1">
    <property type="nucleotide sequence ID" value="NZ_JBBUKT010000001.1"/>
</dbReference>
<sequence>MKPTKINRRAILSASSVAIIYTGISAPVALAANWLNTGTADWNTATNWSTGRVPIKTGFNDQAVIITNTGAIATISANISATPTDILVGNGAGISGRVDHTAGTAQSGTGNWIKVGNNGGTGVYNLANTAVVGTGISGFAQGTGSLTAGATGNFGQIRVGAGDGGTGNTGTFNMNTTGSITAAQVHVGATTNSNGRFNLESGTITSNGDIYVGNANAGGSGRLDISAGTVTSTGWMKVGHNGGSGIINLANTGTTGGTLTGFGLSSGSMNVSGNYRLGGGDAGSGGSGTMNMNTSGTLTVTGPLHVGTQASTGVLNLDSGTIAVANSFFIGNAASATGTVNISGGTLNKTNNATAFAVGNGGGGTLSQTGGAITVNGEFWVGSTSTATYTMSGGTLSSDTWFVVGRNGSGVGTLNMSGGTITKGGSNNVVIGADSATANGTVAMTGGLFNVTGGITVVGNNGGIGALTLSNTAEFRTTQLVLATGTGTGTANFNGGTLEVGTITRTAGTGNAYFNGTKIVPKADSATFISNLSTAEIQGGGLKIDSSGKSLVVPQELSGTGTLIKSGAGTLALSGVNAAFTGSVSVNGGTLAIEAAKYGGANYTVADSAALKVSSITNFDVRELNSLTLGSSGATTLSFDLGNELDNPYYAPLKVASLALNGPVTINIADSNITLGSIPLVEYTSKSGSGSVLVTPGSLPNGVTATVVDNGTGLISLQVTGLAQPKWDATVNGIWDTSTVNWLNAGSPTAYTNGRVTQFDDGVTGLTQGDVTLNIGVTPTSLTFDNTLVPYTLNGTGSINGTTGVLKRGTASLVLNTTNGYTGVTELKGGTTSISSIANAGSPSSIGAASASAANLLLTGGSLTYTGSSTTTDRGFTLGAIDTAITTTADIRFDGEVVSNPTSNLIKTGAGKLGFGGTAAKAIGTVNKGLRIYEGTVSFTGTGANSVAAELWLGNPASTINSALEVTNSNLTTGNWIAIGIGNGSTGLHSDVTFTGSTITANGGGISLGYDGGVVGYSAISSLTMNNSTFSGPTGNFGESNGATINVTLNGTSALNLQQVNVGINSGSIGTMVMKDSSTATVTNRVYVGGNAGSVGNLTVQDSASITLPGEQEFRVGSGGQGTVTQTGGTITGNGWMAIGRVAGGSGTLSISGGTFTQAAAARFMHVGELGSGTLTISGTGSFVAASTTGLLIGDAADSSGTVNLNGGTLTANAILDSASGTSAFNFNGGLLKAGSAANAVFMNGVDTVTVKSGGGVIDSDGHDITINPSLLDGGTGGGLTKQGAGILSLAGTNTYTGNTTVNGGTLTLSASGQLRFVIGANGVSNKVTGTGSVQLDGSFNIDTTAANTTAGNSWTLVDVGSLTETYGGTFSVAGFTNSSGVWTKTAGGNLWTFTQSTGVLTVQVATGGYSSWAATNAGGQTESQDYDGDGVQNGIEYFMGQTGSGFTANPSVVAGQITWPKSAGFSGTYRVETSTNLTSWTDVTGSAVDNGSSVSYTLPTGNAKLFVHLLVTPN</sequence>
<dbReference type="NCBIfam" id="TIGR02601">
    <property type="entry name" value="autotrns_rpt"/>
    <property type="match status" value="2"/>
</dbReference>
<dbReference type="Proteomes" id="UP001371305">
    <property type="component" value="Unassembled WGS sequence"/>
</dbReference>
<dbReference type="PROSITE" id="PS51318">
    <property type="entry name" value="TAT"/>
    <property type="match status" value="1"/>
</dbReference>
<dbReference type="InterPro" id="IPR006311">
    <property type="entry name" value="TAT_signal"/>
</dbReference>
<gene>
    <name evidence="3" type="ORF">WKV53_04015</name>
</gene>